<dbReference type="EMBL" id="OCZC01000062">
    <property type="protein sequence ID" value="SOO24434.1"/>
    <property type="molecule type" value="Genomic_DNA"/>
</dbReference>
<reference evidence="1 2" key="1">
    <citation type="submission" date="2017-10" db="EMBL/GenBank/DDBJ databases">
        <authorList>
            <person name="Regsiter A."/>
            <person name="William W."/>
        </authorList>
    </citation>
    <scope>NUCLEOTIDE SEQUENCE [LARGE SCALE GENOMIC DNA]</scope>
    <source>
        <strain evidence="1 2">CFBP6991</strain>
    </source>
</reference>
<name>A0A7Z7NH50_XANCH</name>
<protein>
    <submittedName>
        <fullName evidence="1">Uncharacterized protein</fullName>
    </submittedName>
</protein>
<gene>
    <name evidence="1" type="ORF">XFF6991_360047</name>
</gene>
<dbReference type="AlphaFoldDB" id="A0A7Z7NH50"/>
<dbReference type="Proteomes" id="UP000234345">
    <property type="component" value="Unassembled WGS sequence"/>
</dbReference>
<organism evidence="1 2">
    <name type="scientific">Xanthomonas campestris pv. phaseoli</name>
    <dbReference type="NCBI Taxonomy" id="317013"/>
    <lineage>
        <taxon>Bacteria</taxon>
        <taxon>Pseudomonadati</taxon>
        <taxon>Pseudomonadota</taxon>
        <taxon>Gammaproteobacteria</taxon>
        <taxon>Lysobacterales</taxon>
        <taxon>Lysobacteraceae</taxon>
        <taxon>Xanthomonas</taxon>
    </lineage>
</organism>
<accession>A0A7Z7NH50</accession>
<evidence type="ECO:0000313" key="1">
    <source>
        <dbReference type="EMBL" id="SOO24434.1"/>
    </source>
</evidence>
<sequence length="55" mass="6273">MMRLLTACWTLWALPRDGTDAAMTKKSSDLVFFPEIDETMKVSPQIGSENLKRIE</sequence>
<proteinExistence type="predicted"/>
<comment type="caution">
    <text evidence="1">The sequence shown here is derived from an EMBL/GenBank/DDBJ whole genome shotgun (WGS) entry which is preliminary data.</text>
</comment>
<evidence type="ECO:0000313" key="2">
    <source>
        <dbReference type="Proteomes" id="UP000234345"/>
    </source>
</evidence>